<name>A0AAV6L5T0_9ERIC</name>
<comment type="subcellular location">
    <subcellularLocation>
        <location evidence="1">Nucleus</location>
    </subcellularLocation>
</comment>
<reference evidence="7" key="1">
    <citation type="submission" date="2020-08" db="EMBL/GenBank/DDBJ databases">
        <title>Plant Genome Project.</title>
        <authorList>
            <person name="Zhang R.-G."/>
        </authorList>
    </citation>
    <scope>NUCLEOTIDE SEQUENCE</scope>
    <source>
        <strain evidence="7">WSP0</strain>
        <tissue evidence="7">Leaf</tissue>
    </source>
</reference>
<dbReference type="GO" id="GO:0009960">
    <property type="term" value="P:endosperm development"/>
    <property type="evidence" value="ECO:0007669"/>
    <property type="project" value="InterPro"/>
</dbReference>
<keyword evidence="2" id="KW-0805">Transcription regulation</keyword>
<dbReference type="EMBL" id="JACTNZ010000002">
    <property type="protein sequence ID" value="KAG5559954.1"/>
    <property type="molecule type" value="Genomic_DNA"/>
</dbReference>
<dbReference type="GO" id="GO:0003700">
    <property type="term" value="F:DNA-binding transcription factor activity"/>
    <property type="evidence" value="ECO:0007669"/>
    <property type="project" value="InterPro"/>
</dbReference>
<feature type="compositionally biased region" description="Basic residues" evidence="5">
    <location>
        <begin position="1"/>
        <end position="10"/>
    </location>
</feature>
<comment type="caution">
    <text evidence="7">The sequence shown here is derived from an EMBL/GenBank/DDBJ whole genome shotgun (WGS) entry which is preliminary data.</text>
</comment>
<dbReference type="PROSITE" id="PS50888">
    <property type="entry name" value="BHLH"/>
    <property type="match status" value="1"/>
</dbReference>
<gene>
    <name evidence="7" type="ORF">RHGRI_003298</name>
</gene>
<proteinExistence type="predicted"/>
<evidence type="ECO:0000313" key="7">
    <source>
        <dbReference type="EMBL" id="KAG5559954.1"/>
    </source>
</evidence>
<evidence type="ECO:0000256" key="5">
    <source>
        <dbReference type="SAM" id="MobiDB-lite"/>
    </source>
</evidence>
<protein>
    <recommendedName>
        <fullName evidence="6">BHLH domain-containing protein</fullName>
    </recommendedName>
</protein>
<keyword evidence="3" id="KW-0804">Transcription</keyword>
<keyword evidence="8" id="KW-1185">Reference proteome</keyword>
<dbReference type="InterPro" id="IPR044278">
    <property type="entry name" value="BHLH95-like"/>
</dbReference>
<keyword evidence="4" id="KW-0539">Nucleus</keyword>
<evidence type="ECO:0000256" key="4">
    <source>
        <dbReference type="ARBA" id="ARBA00023242"/>
    </source>
</evidence>
<feature type="domain" description="BHLH" evidence="6">
    <location>
        <begin position="50"/>
        <end position="108"/>
    </location>
</feature>
<feature type="region of interest" description="Disordered" evidence="5">
    <location>
        <begin position="1"/>
        <end position="20"/>
    </location>
</feature>
<accession>A0AAV6L5T0</accession>
<dbReference type="PANTHER" id="PTHR46772">
    <property type="entry name" value="BHLH DOMAIN-CONTAINING PROTEIN"/>
    <property type="match status" value="1"/>
</dbReference>
<evidence type="ECO:0000256" key="1">
    <source>
        <dbReference type="ARBA" id="ARBA00004123"/>
    </source>
</evidence>
<dbReference type="PANTHER" id="PTHR46772:SF6">
    <property type="entry name" value="BHLH DOMAIN-CONTAINING PROTEIN"/>
    <property type="match status" value="1"/>
</dbReference>
<dbReference type="SUPFAM" id="SSF47459">
    <property type="entry name" value="HLH, helix-loop-helix DNA-binding domain"/>
    <property type="match status" value="1"/>
</dbReference>
<evidence type="ECO:0000256" key="2">
    <source>
        <dbReference type="ARBA" id="ARBA00023015"/>
    </source>
</evidence>
<dbReference type="InterPro" id="IPR036638">
    <property type="entry name" value="HLH_DNA-bd_sf"/>
</dbReference>
<evidence type="ECO:0000259" key="6">
    <source>
        <dbReference type="PROSITE" id="PS50888"/>
    </source>
</evidence>
<dbReference type="Proteomes" id="UP000823749">
    <property type="component" value="Chromosome 2"/>
</dbReference>
<dbReference type="GO" id="GO:0046983">
    <property type="term" value="F:protein dimerization activity"/>
    <property type="evidence" value="ECO:0007669"/>
    <property type="project" value="InterPro"/>
</dbReference>
<sequence>MLPSCGKRRERGGDEEDDKGMIIMEKSVIHPLMAAIDGKGSSLKTGRAKLGRIESIQKERERRGKMVEMFSVLQSIVPNIFPKYIQRLEEERDRLETLKKSQESTAVMPTLTQCTNRRDSAVNVTVSGNGVVFFGIRTAANRRHSAVEILGVFERHEAEVLAASVSVNGQQRRLDLTVTAFVGGNGDVVEKIKRELLNL</sequence>
<evidence type="ECO:0000256" key="3">
    <source>
        <dbReference type="ARBA" id="ARBA00023163"/>
    </source>
</evidence>
<organism evidence="7 8">
    <name type="scientific">Rhododendron griersonianum</name>
    <dbReference type="NCBI Taxonomy" id="479676"/>
    <lineage>
        <taxon>Eukaryota</taxon>
        <taxon>Viridiplantae</taxon>
        <taxon>Streptophyta</taxon>
        <taxon>Embryophyta</taxon>
        <taxon>Tracheophyta</taxon>
        <taxon>Spermatophyta</taxon>
        <taxon>Magnoliopsida</taxon>
        <taxon>eudicotyledons</taxon>
        <taxon>Gunneridae</taxon>
        <taxon>Pentapetalae</taxon>
        <taxon>asterids</taxon>
        <taxon>Ericales</taxon>
        <taxon>Ericaceae</taxon>
        <taxon>Ericoideae</taxon>
        <taxon>Rhodoreae</taxon>
        <taxon>Rhododendron</taxon>
    </lineage>
</organism>
<dbReference type="AlphaFoldDB" id="A0AAV6L5T0"/>
<dbReference type="InterPro" id="IPR011598">
    <property type="entry name" value="bHLH_dom"/>
</dbReference>
<evidence type="ECO:0000313" key="8">
    <source>
        <dbReference type="Proteomes" id="UP000823749"/>
    </source>
</evidence>
<dbReference type="GO" id="GO:0005634">
    <property type="term" value="C:nucleus"/>
    <property type="evidence" value="ECO:0007669"/>
    <property type="project" value="UniProtKB-SubCell"/>
</dbReference>